<sequence length="153" mass="16756">MIHGRTRGCLCQCEPAASVSLSHDVPLATSLGHCVYVLGSIQRTGEKLLLQYNTRQDSWCELLPTLTRADADLPTLYFLGVTDTILVIGGNNSENVVTSFCSDRRDGERTLESQTQTQTDPGHSTEQFHCLTDTNQSHSPSLPAWIPLTGLPK</sequence>
<accession>A0A9N7YV47</accession>
<protein>
    <submittedName>
        <fullName evidence="1">Uncharacterized protein</fullName>
    </submittedName>
</protein>
<dbReference type="EMBL" id="CADEAL010002557">
    <property type="protein sequence ID" value="CAB1441016.1"/>
    <property type="molecule type" value="Genomic_DNA"/>
</dbReference>
<reference evidence="1" key="1">
    <citation type="submission" date="2020-03" db="EMBL/GenBank/DDBJ databases">
        <authorList>
            <person name="Weist P."/>
        </authorList>
    </citation>
    <scope>NUCLEOTIDE SEQUENCE</scope>
</reference>
<evidence type="ECO:0000313" key="2">
    <source>
        <dbReference type="Proteomes" id="UP001153269"/>
    </source>
</evidence>
<gene>
    <name evidence="1" type="ORF">PLEPLA_LOCUS28806</name>
</gene>
<evidence type="ECO:0000313" key="1">
    <source>
        <dbReference type="EMBL" id="CAB1441016.1"/>
    </source>
</evidence>
<proteinExistence type="predicted"/>
<comment type="caution">
    <text evidence="1">The sequence shown here is derived from an EMBL/GenBank/DDBJ whole genome shotgun (WGS) entry which is preliminary data.</text>
</comment>
<name>A0A9N7YV47_PLEPL</name>
<dbReference type="Proteomes" id="UP001153269">
    <property type="component" value="Unassembled WGS sequence"/>
</dbReference>
<dbReference type="AlphaFoldDB" id="A0A9N7YV47"/>
<keyword evidence="2" id="KW-1185">Reference proteome</keyword>
<organism evidence="1 2">
    <name type="scientific">Pleuronectes platessa</name>
    <name type="common">European plaice</name>
    <dbReference type="NCBI Taxonomy" id="8262"/>
    <lineage>
        <taxon>Eukaryota</taxon>
        <taxon>Metazoa</taxon>
        <taxon>Chordata</taxon>
        <taxon>Craniata</taxon>
        <taxon>Vertebrata</taxon>
        <taxon>Euteleostomi</taxon>
        <taxon>Actinopterygii</taxon>
        <taxon>Neopterygii</taxon>
        <taxon>Teleostei</taxon>
        <taxon>Neoteleostei</taxon>
        <taxon>Acanthomorphata</taxon>
        <taxon>Carangaria</taxon>
        <taxon>Pleuronectiformes</taxon>
        <taxon>Pleuronectoidei</taxon>
        <taxon>Pleuronectidae</taxon>
        <taxon>Pleuronectes</taxon>
    </lineage>
</organism>